<dbReference type="InterPro" id="IPR032675">
    <property type="entry name" value="LRR_dom_sf"/>
</dbReference>
<reference evidence="2" key="1">
    <citation type="journal article" date="2020" name="Nature">
        <title>Giant virus diversity and host interactions through global metagenomics.</title>
        <authorList>
            <person name="Schulz F."/>
            <person name="Roux S."/>
            <person name="Paez-Espino D."/>
            <person name="Jungbluth S."/>
            <person name="Walsh D.A."/>
            <person name="Denef V.J."/>
            <person name="McMahon K.D."/>
            <person name="Konstantinidis K.T."/>
            <person name="Eloe-Fadrosh E.A."/>
            <person name="Kyrpides N.C."/>
            <person name="Woyke T."/>
        </authorList>
    </citation>
    <scope>NUCLEOTIDE SEQUENCE</scope>
    <source>
        <strain evidence="2">GVMAG-M-3300023184-177</strain>
    </source>
</reference>
<dbReference type="Gene3D" id="3.80.10.10">
    <property type="entry name" value="Ribonuclease Inhibitor"/>
    <property type="match status" value="1"/>
</dbReference>
<proteinExistence type="predicted"/>
<organism evidence="2">
    <name type="scientific">viral metagenome</name>
    <dbReference type="NCBI Taxonomy" id="1070528"/>
    <lineage>
        <taxon>unclassified sequences</taxon>
        <taxon>metagenomes</taxon>
        <taxon>organismal metagenomes</taxon>
    </lineage>
</organism>
<keyword evidence="1" id="KW-0472">Membrane</keyword>
<dbReference type="AlphaFoldDB" id="A0A6C0HXT5"/>
<keyword evidence="1" id="KW-0812">Transmembrane</keyword>
<dbReference type="EMBL" id="MN740022">
    <property type="protein sequence ID" value="QHT84653.1"/>
    <property type="molecule type" value="Genomic_DNA"/>
</dbReference>
<protein>
    <submittedName>
        <fullName evidence="2">Uncharacterized protein</fullName>
    </submittedName>
</protein>
<evidence type="ECO:0000256" key="1">
    <source>
        <dbReference type="SAM" id="Phobius"/>
    </source>
</evidence>
<evidence type="ECO:0000313" key="2">
    <source>
        <dbReference type="EMBL" id="QHT84653.1"/>
    </source>
</evidence>
<feature type="transmembrane region" description="Helical" evidence="1">
    <location>
        <begin position="230"/>
        <end position="248"/>
    </location>
</feature>
<name>A0A6C0HXT5_9ZZZZ</name>
<keyword evidence="1" id="KW-1133">Transmembrane helix</keyword>
<dbReference type="InterPro" id="IPR026906">
    <property type="entry name" value="LRR_5"/>
</dbReference>
<dbReference type="Pfam" id="PF13306">
    <property type="entry name" value="LRR_5"/>
    <property type="match status" value="1"/>
</dbReference>
<accession>A0A6C0HXT5</accession>
<sequence>MNKELFQETSTAVSSPIENDYTWEVNPDAPETVMITSFKGQVQRKTAPDGSLLSVASINIPYMLDNKIVTIIGQGAFQGNTTFDRVVFHSDILSIETGAFANCSELRYIAFNSDSQLQYIKADAFINTNINSPIIPASVNRIESGAFDTYMLKTVTFLGDCPIMTVDSFNSQNDNGNLSQKITISYFINAIGFDNNISDSKFLYISNYRMTLPRDVTSDSASTTTSFMRVVFYILLGILLIVFVYFIYVRFIKKQSAAVEGTEDIAALGNVADAK</sequence>